<name>A0A7Z2GNY0_9BURK</name>
<keyword evidence="13" id="KW-0902">Two-component regulatory system</keyword>
<dbReference type="InterPro" id="IPR036890">
    <property type="entry name" value="HATPase_C_sf"/>
</dbReference>
<feature type="transmembrane region" description="Helical" evidence="15">
    <location>
        <begin position="172"/>
        <end position="192"/>
    </location>
</feature>
<proteinExistence type="predicted"/>
<feature type="domain" description="HAMP" evidence="17">
    <location>
        <begin position="193"/>
        <end position="245"/>
    </location>
</feature>
<evidence type="ECO:0000256" key="8">
    <source>
        <dbReference type="ARBA" id="ARBA00022692"/>
    </source>
</evidence>
<evidence type="ECO:0000256" key="1">
    <source>
        <dbReference type="ARBA" id="ARBA00000085"/>
    </source>
</evidence>
<keyword evidence="14 15" id="KW-0472">Membrane</keyword>
<dbReference type="AlphaFoldDB" id="A0A7Z2GNY0"/>
<dbReference type="InterPro" id="IPR003661">
    <property type="entry name" value="HisK_dim/P_dom"/>
</dbReference>
<evidence type="ECO:0000256" key="15">
    <source>
        <dbReference type="SAM" id="Phobius"/>
    </source>
</evidence>
<dbReference type="Pfam" id="PF02518">
    <property type="entry name" value="HATPase_c"/>
    <property type="match status" value="1"/>
</dbReference>
<evidence type="ECO:0000259" key="17">
    <source>
        <dbReference type="PROSITE" id="PS50885"/>
    </source>
</evidence>
<accession>A0A7Z2GNY0</accession>
<keyword evidence="9" id="KW-0547">Nucleotide-binding</keyword>
<gene>
    <name evidence="18" type="ORF">FAZ98_26030</name>
</gene>
<evidence type="ECO:0000313" key="18">
    <source>
        <dbReference type="EMBL" id="QGZ65233.1"/>
    </source>
</evidence>
<keyword evidence="8 15" id="KW-0812">Transmembrane</keyword>
<keyword evidence="11" id="KW-0067">ATP-binding</keyword>
<evidence type="ECO:0000256" key="7">
    <source>
        <dbReference type="ARBA" id="ARBA00022679"/>
    </source>
</evidence>
<comment type="subcellular location">
    <subcellularLocation>
        <location evidence="2">Cell inner membrane</location>
        <topology evidence="2">Multi-pass membrane protein</topology>
    </subcellularLocation>
</comment>
<evidence type="ECO:0000256" key="6">
    <source>
        <dbReference type="ARBA" id="ARBA00022553"/>
    </source>
</evidence>
<dbReference type="InterPro" id="IPR005467">
    <property type="entry name" value="His_kinase_dom"/>
</dbReference>
<evidence type="ECO:0000256" key="11">
    <source>
        <dbReference type="ARBA" id="ARBA00022840"/>
    </source>
</evidence>
<dbReference type="Pfam" id="PF00672">
    <property type="entry name" value="HAMP"/>
    <property type="match status" value="1"/>
</dbReference>
<dbReference type="PRINTS" id="PR00344">
    <property type="entry name" value="BCTRLSENSOR"/>
</dbReference>
<feature type="domain" description="Histidine kinase" evidence="16">
    <location>
        <begin position="253"/>
        <end position="455"/>
    </location>
</feature>
<evidence type="ECO:0000256" key="2">
    <source>
        <dbReference type="ARBA" id="ARBA00004429"/>
    </source>
</evidence>
<dbReference type="PANTHER" id="PTHR44936:SF5">
    <property type="entry name" value="SENSOR HISTIDINE KINASE ENVZ"/>
    <property type="match status" value="1"/>
</dbReference>
<evidence type="ECO:0000259" key="16">
    <source>
        <dbReference type="PROSITE" id="PS50109"/>
    </source>
</evidence>
<dbReference type="InterPro" id="IPR003594">
    <property type="entry name" value="HATPase_dom"/>
</dbReference>
<dbReference type="SMART" id="SM00387">
    <property type="entry name" value="HATPase_c"/>
    <property type="match status" value="1"/>
</dbReference>
<evidence type="ECO:0000256" key="12">
    <source>
        <dbReference type="ARBA" id="ARBA00022989"/>
    </source>
</evidence>
<evidence type="ECO:0000256" key="10">
    <source>
        <dbReference type="ARBA" id="ARBA00022777"/>
    </source>
</evidence>
<evidence type="ECO:0000256" key="13">
    <source>
        <dbReference type="ARBA" id="ARBA00023012"/>
    </source>
</evidence>
<keyword evidence="5" id="KW-0997">Cell inner membrane</keyword>
<protein>
    <recommendedName>
        <fullName evidence="3">histidine kinase</fullName>
        <ecNumber evidence="3">2.7.13.3</ecNumber>
    </recommendedName>
</protein>
<keyword evidence="7" id="KW-0808">Transferase</keyword>
<keyword evidence="12 15" id="KW-1133">Transmembrane helix</keyword>
<dbReference type="InterPro" id="IPR050980">
    <property type="entry name" value="2C_sensor_his_kinase"/>
</dbReference>
<keyword evidence="6" id="KW-0597">Phosphoprotein</keyword>
<dbReference type="Gene3D" id="3.30.565.10">
    <property type="entry name" value="Histidine kinase-like ATPase, C-terminal domain"/>
    <property type="match status" value="1"/>
</dbReference>
<feature type="transmembrane region" description="Helical" evidence="15">
    <location>
        <begin position="28"/>
        <end position="53"/>
    </location>
</feature>
<dbReference type="GO" id="GO:0000155">
    <property type="term" value="F:phosphorelay sensor kinase activity"/>
    <property type="evidence" value="ECO:0007669"/>
    <property type="project" value="InterPro"/>
</dbReference>
<dbReference type="InterPro" id="IPR036097">
    <property type="entry name" value="HisK_dim/P_sf"/>
</dbReference>
<comment type="catalytic activity">
    <reaction evidence="1">
        <text>ATP + protein L-histidine = ADP + protein N-phospho-L-histidine.</text>
        <dbReference type="EC" id="2.7.13.3"/>
    </reaction>
</comment>
<dbReference type="KEGG" id="pacs:FAZ98_26030"/>
<dbReference type="SUPFAM" id="SSF55874">
    <property type="entry name" value="ATPase domain of HSP90 chaperone/DNA topoisomerase II/histidine kinase"/>
    <property type="match status" value="1"/>
</dbReference>
<dbReference type="CDD" id="cd00075">
    <property type="entry name" value="HATPase"/>
    <property type="match status" value="1"/>
</dbReference>
<dbReference type="RefSeq" id="WP_158955460.1">
    <property type="nucleotide sequence ID" value="NZ_CP046915.1"/>
</dbReference>
<evidence type="ECO:0000256" key="14">
    <source>
        <dbReference type="ARBA" id="ARBA00023136"/>
    </source>
</evidence>
<dbReference type="CDD" id="cd06225">
    <property type="entry name" value="HAMP"/>
    <property type="match status" value="1"/>
</dbReference>
<dbReference type="EC" id="2.7.13.3" evidence="3"/>
<dbReference type="CDD" id="cd00082">
    <property type="entry name" value="HisKA"/>
    <property type="match status" value="1"/>
</dbReference>
<dbReference type="SMART" id="SM00304">
    <property type="entry name" value="HAMP"/>
    <property type="match status" value="1"/>
</dbReference>
<keyword evidence="4" id="KW-1003">Cell membrane</keyword>
<reference evidence="18 19" key="1">
    <citation type="submission" date="2019-12" db="EMBL/GenBank/DDBJ databases">
        <title>Paraburkholderia acidiphila 7Q-K02 sp. nov and Paraburkholderia acidisoli DHF22 sp. nov., two strains isolated from forest soil.</title>
        <authorList>
            <person name="Gao Z."/>
            <person name="Qiu L."/>
        </authorList>
    </citation>
    <scope>NUCLEOTIDE SEQUENCE [LARGE SCALE GENOMIC DNA]</scope>
    <source>
        <strain evidence="18 19">DHF22</strain>
    </source>
</reference>
<dbReference type="InterPro" id="IPR004358">
    <property type="entry name" value="Sig_transdc_His_kin-like_C"/>
</dbReference>
<dbReference type="PROSITE" id="PS50885">
    <property type="entry name" value="HAMP"/>
    <property type="match status" value="1"/>
</dbReference>
<dbReference type="PROSITE" id="PS50109">
    <property type="entry name" value="HIS_KIN"/>
    <property type="match status" value="1"/>
</dbReference>
<dbReference type="PANTHER" id="PTHR44936">
    <property type="entry name" value="SENSOR PROTEIN CREC"/>
    <property type="match status" value="1"/>
</dbReference>
<keyword evidence="10" id="KW-0418">Kinase</keyword>
<dbReference type="GO" id="GO:0005886">
    <property type="term" value="C:plasma membrane"/>
    <property type="evidence" value="ECO:0007669"/>
    <property type="project" value="UniProtKB-SubCell"/>
</dbReference>
<dbReference type="InterPro" id="IPR003660">
    <property type="entry name" value="HAMP_dom"/>
</dbReference>
<dbReference type="GO" id="GO:0005524">
    <property type="term" value="F:ATP binding"/>
    <property type="evidence" value="ECO:0007669"/>
    <property type="project" value="UniProtKB-KW"/>
</dbReference>
<evidence type="ECO:0000256" key="5">
    <source>
        <dbReference type="ARBA" id="ARBA00022519"/>
    </source>
</evidence>
<sequence length="455" mass="48795">MSTLGAPGAPRAPDVTGFTRALYWPRTLFARLALILCIGLVLSQVLSFTLTMTERDDATATMMTDYISREVAISVALLDHLPAAERAQWLPQLARRSYGFILGPGTPGEPPDASRSRQVEAAITAGLAGRYALTSNSVPGVGEHLQIHLQLSDGSPLTIDFRPAAALPLSNWLPAVMVAQLVVLALCCWLAVRVATRPLNELARVADALGPDLKAERLAEEGPSEVARAARAFNAMQERIAGHVAERMQILAAISHDLQTPITRMRLRVDVMDDNSEAAKLTQDLREMEQLVKEGVAYARTLHGTGEAPRRVDLDALLDSLVCDYVDAGSPVSYDPRLDVAIVTRVQALRRIVGNLVDNALKYGGAAAIAVSESAAHDAVTIAVRDHGPGIPEEALEKVFEPFYRLETSRNRGTGGTGLGLAISRQLAVAMGAQLTLRNHPQGGLEARLVLARAA</sequence>
<dbReference type="SUPFAM" id="SSF47384">
    <property type="entry name" value="Homodimeric domain of signal transducing histidine kinase"/>
    <property type="match status" value="1"/>
</dbReference>
<dbReference type="Proteomes" id="UP000433577">
    <property type="component" value="Chromosome 3"/>
</dbReference>
<keyword evidence="19" id="KW-1185">Reference proteome</keyword>
<dbReference type="Gene3D" id="1.10.287.130">
    <property type="match status" value="1"/>
</dbReference>
<dbReference type="OrthoDB" id="9804645at2"/>
<dbReference type="EMBL" id="CP046915">
    <property type="protein sequence ID" value="QGZ65233.1"/>
    <property type="molecule type" value="Genomic_DNA"/>
</dbReference>
<organism evidence="18 19">
    <name type="scientific">Paraburkholderia acidisoli</name>
    <dbReference type="NCBI Taxonomy" id="2571748"/>
    <lineage>
        <taxon>Bacteria</taxon>
        <taxon>Pseudomonadati</taxon>
        <taxon>Pseudomonadota</taxon>
        <taxon>Betaproteobacteria</taxon>
        <taxon>Burkholderiales</taxon>
        <taxon>Burkholderiaceae</taxon>
        <taxon>Paraburkholderia</taxon>
    </lineage>
</organism>
<evidence type="ECO:0000313" key="19">
    <source>
        <dbReference type="Proteomes" id="UP000433577"/>
    </source>
</evidence>
<evidence type="ECO:0000256" key="9">
    <source>
        <dbReference type="ARBA" id="ARBA00022741"/>
    </source>
</evidence>
<evidence type="ECO:0000256" key="3">
    <source>
        <dbReference type="ARBA" id="ARBA00012438"/>
    </source>
</evidence>
<evidence type="ECO:0000256" key="4">
    <source>
        <dbReference type="ARBA" id="ARBA00022475"/>
    </source>
</evidence>